<dbReference type="InterPro" id="IPR047057">
    <property type="entry name" value="MerR_fam"/>
</dbReference>
<dbReference type="EMBL" id="CP022047">
    <property type="protein sequence ID" value="AVJ53292.1"/>
    <property type="molecule type" value="Genomic_DNA"/>
</dbReference>
<dbReference type="InterPro" id="IPR009061">
    <property type="entry name" value="DNA-bd_dom_put_sf"/>
</dbReference>
<dbReference type="Gene3D" id="1.10.1660.10">
    <property type="match status" value="1"/>
</dbReference>
<dbReference type="SMART" id="SM00422">
    <property type="entry name" value="HTH_MERR"/>
    <property type="match status" value="1"/>
</dbReference>
<dbReference type="PANTHER" id="PTHR30204">
    <property type="entry name" value="REDOX-CYCLING DRUG-SENSING TRANSCRIPTIONAL ACTIVATOR SOXR"/>
    <property type="match status" value="1"/>
</dbReference>
<keyword evidence="3" id="KW-0614">Plasmid</keyword>
<reference evidence="4" key="1">
    <citation type="submission" date="2017-06" db="EMBL/GenBank/DDBJ databases">
        <title>FDA dAtabase for Regulatory Grade micrObial Sequences (FDA-ARGOS): Supporting development and validation of Infectious Disease Dx tests.</title>
        <authorList>
            <person name="Goldberg B."/>
            <person name="Campos J."/>
            <person name="Tallon L."/>
            <person name="Sadzewicz L."/>
            <person name="Sengamalay N."/>
            <person name="Ott S."/>
            <person name="Godinez A."/>
            <person name="Nagaraj S."/>
            <person name="Vavikolanu K."/>
            <person name="Nadendla S."/>
            <person name="George J."/>
            <person name="Geyer C."/>
            <person name="Sichtig H."/>
        </authorList>
    </citation>
    <scope>NUCLEOTIDE SEQUENCE [LARGE SCALE GENOMIC DNA]</scope>
    <source>
        <strain evidence="4">FDAARGOS_285</strain>
        <plasmid evidence="4">unnamed1</plasmid>
    </source>
</reference>
<name>A0AAI8NB39_MAMSC</name>
<dbReference type="KEGG" id="sscu:CEP64_14010"/>
<sequence length="118" mass="14163">MNVKKAAESVGISEHTIRYYDKSGLFPFVERDKNGYRDFKVEDLYWLEFIKCMRQTHMPVSKLKEIAELYEQGRSTVLERKKIFIEHQENLIKQKELIDQALKTLDDKFKLLEREGDY</sequence>
<gene>
    <name evidence="3" type="ORF">CEP64_14010</name>
</gene>
<dbReference type="SUPFAM" id="SSF46955">
    <property type="entry name" value="Putative DNA-binding domain"/>
    <property type="match status" value="1"/>
</dbReference>
<evidence type="ECO:0000259" key="2">
    <source>
        <dbReference type="PROSITE" id="PS50937"/>
    </source>
</evidence>
<protein>
    <submittedName>
        <fullName evidence="3">MerR family transcriptional regulator</fullName>
    </submittedName>
</protein>
<evidence type="ECO:0000313" key="3">
    <source>
        <dbReference type="EMBL" id="AVJ53292.1"/>
    </source>
</evidence>
<dbReference type="InterPro" id="IPR000551">
    <property type="entry name" value="MerR-type_HTH_dom"/>
</dbReference>
<evidence type="ECO:0000313" key="4">
    <source>
        <dbReference type="Proteomes" id="UP000197058"/>
    </source>
</evidence>
<feature type="domain" description="HTH merR-type" evidence="2">
    <location>
        <begin position="1"/>
        <end position="69"/>
    </location>
</feature>
<evidence type="ECO:0000256" key="1">
    <source>
        <dbReference type="ARBA" id="ARBA00023125"/>
    </source>
</evidence>
<dbReference type="Pfam" id="PF13411">
    <property type="entry name" value="MerR_1"/>
    <property type="match status" value="1"/>
</dbReference>
<proteinExistence type="predicted"/>
<accession>A0AAI8NB39</accession>
<dbReference type="CDD" id="cd01109">
    <property type="entry name" value="HTH_YyaN"/>
    <property type="match status" value="1"/>
</dbReference>
<dbReference type="RefSeq" id="WP_105575657.1">
    <property type="nucleotide sequence ID" value="NZ_CP022047.2"/>
</dbReference>
<dbReference type="AlphaFoldDB" id="A0AAI8NB39"/>
<organism evidence="3 4">
    <name type="scientific">Mammaliicoccus sciuri</name>
    <name type="common">Staphylococcus sciuri</name>
    <dbReference type="NCBI Taxonomy" id="1296"/>
    <lineage>
        <taxon>Bacteria</taxon>
        <taxon>Bacillati</taxon>
        <taxon>Bacillota</taxon>
        <taxon>Bacilli</taxon>
        <taxon>Bacillales</taxon>
        <taxon>Staphylococcaceae</taxon>
        <taxon>Mammaliicoccus</taxon>
    </lineage>
</organism>
<keyword evidence="1" id="KW-0238">DNA-binding</keyword>
<geneLocation type="plasmid" evidence="3 4">
    <name>unnamed1</name>
</geneLocation>
<dbReference type="GO" id="GO:0003677">
    <property type="term" value="F:DNA binding"/>
    <property type="evidence" value="ECO:0007669"/>
    <property type="project" value="UniProtKB-KW"/>
</dbReference>
<dbReference type="GO" id="GO:0003700">
    <property type="term" value="F:DNA-binding transcription factor activity"/>
    <property type="evidence" value="ECO:0007669"/>
    <property type="project" value="InterPro"/>
</dbReference>
<dbReference type="PROSITE" id="PS50937">
    <property type="entry name" value="HTH_MERR_2"/>
    <property type="match status" value="1"/>
</dbReference>
<dbReference type="Proteomes" id="UP000197058">
    <property type="component" value="Plasmid unnamed1"/>
</dbReference>
<dbReference type="PANTHER" id="PTHR30204:SF98">
    <property type="entry name" value="HTH-TYPE TRANSCRIPTIONAL REGULATOR ADHR"/>
    <property type="match status" value="1"/>
</dbReference>